<dbReference type="GO" id="GO:0015074">
    <property type="term" value="P:DNA integration"/>
    <property type="evidence" value="ECO:0007669"/>
    <property type="project" value="InterPro"/>
</dbReference>
<feature type="domain" description="Integrase catalytic" evidence="2">
    <location>
        <begin position="118"/>
        <end position="290"/>
    </location>
</feature>
<dbReference type="PROSITE" id="PS50994">
    <property type="entry name" value="INTEGRASE"/>
    <property type="match status" value="1"/>
</dbReference>
<accession>A0A5B8SMH9</accession>
<proteinExistence type="predicted"/>
<dbReference type="RefSeq" id="WP_147183357.1">
    <property type="nucleotide sequence ID" value="NZ_CP042382.1"/>
</dbReference>
<dbReference type="Gene3D" id="3.30.420.10">
    <property type="entry name" value="Ribonuclease H-like superfamily/Ribonuclease H"/>
    <property type="match status" value="1"/>
</dbReference>
<dbReference type="InterPro" id="IPR048020">
    <property type="entry name" value="Transpos_IS3"/>
</dbReference>
<dbReference type="SUPFAM" id="SSF53098">
    <property type="entry name" value="Ribonuclease H-like"/>
    <property type="match status" value="1"/>
</dbReference>
<sequence length="370" mass="42313">MITVLEERPAQLPLAMACRALGINRSTVYAWRKRRHEPSTGASTSRRHCPQPRALSAEERAQMLEIAHSEPYRDQPVYEIYHDLLQQGIYLGSLSTWYRQLREAKESGDRRPQRAPQHHAVPRITARAANEAWTWDISKLPTRRRGVYLNLYVVLDLYSRFIVAWMVSHKENAALAQQLFQEAVDRYGIPHGALTLHQDRGSPMIARSYLDLMGELGVTCSHSRPRVSNDNPFSESQFKTSKYQPDYPGRFESIVHARQWYSAYVDWYNLQHHHSGLAGFTPEQVFTGRYREIAKVRQRALDDSFEAHPERFLRGRPKVVMPPASVSINPVQPDDDDPAPYSVVNFPTLSAAGNTETKSTLIFNDLSESG</sequence>
<feature type="region of interest" description="Disordered" evidence="1">
    <location>
        <begin position="34"/>
        <end position="54"/>
    </location>
</feature>
<dbReference type="InterPro" id="IPR009057">
    <property type="entry name" value="Homeodomain-like_sf"/>
</dbReference>
<organism evidence="3 4">
    <name type="scientific">Pistricoccus aurantiacus</name>
    <dbReference type="NCBI Taxonomy" id="1883414"/>
    <lineage>
        <taxon>Bacteria</taxon>
        <taxon>Pseudomonadati</taxon>
        <taxon>Pseudomonadota</taxon>
        <taxon>Gammaproteobacteria</taxon>
        <taxon>Oceanospirillales</taxon>
        <taxon>Halomonadaceae</taxon>
        <taxon>Pistricoccus</taxon>
    </lineage>
</organism>
<dbReference type="NCBIfam" id="NF033516">
    <property type="entry name" value="transpos_IS3"/>
    <property type="match status" value="1"/>
</dbReference>
<gene>
    <name evidence="3" type="ORF">FGL86_03835</name>
</gene>
<dbReference type="InterPro" id="IPR050900">
    <property type="entry name" value="Transposase_IS3/IS150/IS904"/>
</dbReference>
<name>A0A5B8SMH9_9GAMM</name>
<dbReference type="GO" id="GO:0003676">
    <property type="term" value="F:nucleic acid binding"/>
    <property type="evidence" value="ECO:0007669"/>
    <property type="project" value="InterPro"/>
</dbReference>
<dbReference type="PANTHER" id="PTHR46889:SF5">
    <property type="entry name" value="INTEGRASE PROTEIN"/>
    <property type="match status" value="1"/>
</dbReference>
<dbReference type="EMBL" id="CP042382">
    <property type="protein sequence ID" value="QEA38289.1"/>
    <property type="molecule type" value="Genomic_DNA"/>
</dbReference>
<dbReference type="OrthoDB" id="9813126at2"/>
<evidence type="ECO:0000256" key="1">
    <source>
        <dbReference type="SAM" id="MobiDB-lite"/>
    </source>
</evidence>
<dbReference type="AlphaFoldDB" id="A0A5B8SMH9"/>
<evidence type="ECO:0000313" key="4">
    <source>
        <dbReference type="Proteomes" id="UP000321272"/>
    </source>
</evidence>
<protein>
    <submittedName>
        <fullName evidence="3">IS3 family transposase</fullName>
    </submittedName>
</protein>
<dbReference type="InterPro" id="IPR036397">
    <property type="entry name" value="RNaseH_sf"/>
</dbReference>
<dbReference type="PANTHER" id="PTHR46889">
    <property type="entry name" value="TRANSPOSASE INSF FOR INSERTION SEQUENCE IS3B-RELATED"/>
    <property type="match status" value="1"/>
</dbReference>
<dbReference type="SUPFAM" id="SSF46689">
    <property type="entry name" value="Homeodomain-like"/>
    <property type="match status" value="1"/>
</dbReference>
<dbReference type="InterPro" id="IPR012337">
    <property type="entry name" value="RNaseH-like_sf"/>
</dbReference>
<keyword evidence="4" id="KW-1185">Reference proteome</keyword>
<dbReference type="KEGG" id="paur:FGL86_03835"/>
<evidence type="ECO:0000313" key="3">
    <source>
        <dbReference type="EMBL" id="QEA38289.1"/>
    </source>
</evidence>
<reference evidence="3 4" key="1">
    <citation type="submission" date="2019-06" db="EMBL/GenBank/DDBJ databases">
        <title>Genome analyses of bacteria isolated from kimchi.</title>
        <authorList>
            <person name="Lee S."/>
            <person name="Ahn S."/>
            <person name="Roh S."/>
        </authorList>
    </citation>
    <scope>NUCLEOTIDE SEQUENCE [LARGE SCALE GENOMIC DNA]</scope>
    <source>
        <strain evidence="3 4">CBA4606</strain>
    </source>
</reference>
<dbReference type="InterPro" id="IPR001584">
    <property type="entry name" value="Integrase_cat-core"/>
</dbReference>
<evidence type="ECO:0000259" key="2">
    <source>
        <dbReference type="PROSITE" id="PS50994"/>
    </source>
</evidence>
<dbReference type="Proteomes" id="UP000321272">
    <property type="component" value="Chromosome"/>
</dbReference>
<dbReference type="Pfam" id="PF00665">
    <property type="entry name" value="rve"/>
    <property type="match status" value="1"/>
</dbReference>